<evidence type="ECO:0000313" key="1">
    <source>
        <dbReference type="EMBL" id="MUG65097.1"/>
    </source>
</evidence>
<name>A0ABW9SXB8_9BACL</name>
<dbReference type="Proteomes" id="UP000435177">
    <property type="component" value="Unassembled WGS sequence"/>
</dbReference>
<sequence length="154" mass="17668">MKRVVLLLTMLFAIMGCQSGKGISVEQVEELLEERAYQPLKLNQSQSFEHQERPWLCLCSELNGQQYIVVISPSAEWTEIPLGMEGRLTYEQIAEVLVREGLVSDIELVDLNNLNPGLTDDTPIHWYYHDVSGDRLHRFDLEGEWISQTSFSGR</sequence>
<evidence type="ECO:0000313" key="2">
    <source>
        <dbReference type="Proteomes" id="UP000435177"/>
    </source>
</evidence>
<protein>
    <recommendedName>
        <fullName evidence="3">DUF5590 domain-containing protein</fullName>
    </recommendedName>
</protein>
<keyword evidence="2" id="KW-1185">Reference proteome</keyword>
<reference evidence="1 2" key="1">
    <citation type="submission" date="2019-11" db="EMBL/GenBank/DDBJ databases">
        <title>Draft genome sequences of five Paenibacillus species of dairy origin.</title>
        <authorList>
            <person name="Olajide A.M."/>
            <person name="Chen S."/>
            <person name="Lapointe G."/>
        </authorList>
    </citation>
    <scope>NUCLEOTIDE SEQUENCE [LARGE SCALE GENOMIC DNA]</scope>
    <source>
        <strain evidence="1 2">3CS1</strain>
    </source>
</reference>
<dbReference type="EMBL" id="WOAA01000002">
    <property type="protein sequence ID" value="MUG65097.1"/>
    <property type="molecule type" value="Genomic_DNA"/>
</dbReference>
<accession>A0ABW9SXB8</accession>
<organism evidence="1 2">
    <name type="scientific">Paenibacillus campinasensis</name>
    <dbReference type="NCBI Taxonomy" id="66347"/>
    <lineage>
        <taxon>Bacteria</taxon>
        <taxon>Bacillati</taxon>
        <taxon>Bacillota</taxon>
        <taxon>Bacilli</taxon>
        <taxon>Bacillales</taxon>
        <taxon>Paenibacillaceae</taxon>
        <taxon>Paenibacillus</taxon>
    </lineage>
</organism>
<comment type="caution">
    <text evidence="1">The sequence shown here is derived from an EMBL/GenBank/DDBJ whole genome shotgun (WGS) entry which is preliminary data.</text>
</comment>
<evidence type="ECO:0008006" key="3">
    <source>
        <dbReference type="Google" id="ProtNLM"/>
    </source>
</evidence>
<gene>
    <name evidence="1" type="ORF">GNP94_03640</name>
</gene>
<proteinExistence type="predicted"/>
<dbReference type="PROSITE" id="PS51257">
    <property type="entry name" value="PROKAR_LIPOPROTEIN"/>
    <property type="match status" value="1"/>
</dbReference>